<proteinExistence type="predicted"/>
<dbReference type="EMBL" id="ATNB01000118">
    <property type="protein sequence ID" value="EPP35011.1"/>
    <property type="molecule type" value="Genomic_DNA"/>
</dbReference>
<organism evidence="1 2">
    <name type="scientific">Chlamydia ibidis</name>
    <dbReference type="NCBI Taxonomy" id="1405396"/>
    <lineage>
        <taxon>Bacteria</taxon>
        <taxon>Pseudomonadati</taxon>
        <taxon>Chlamydiota</taxon>
        <taxon>Chlamydiia</taxon>
        <taxon>Chlamydiales</taxon>
        <taxon>Chlamydiaceae</taxon>
        <taxon>Chlamydia/Chlamydophila group</taxon>
        <taxon>Chlamydia</taxon>
    </lineage>
</organism>
<feature type="non-terminal residue" evidence="1">
    <location>
        <position position="64"/>
    </location>
</feature>
<accession>S7KFP6</accession>
<dbReference type="Proteomes" id="UP000016200">
    <property type="component" value="Unassembled WGS sequence"/>
</dbReference>
<protein>
    <submittedName>
        <fullName evidence="1">Uncharacterized protein</fullName>
    </submittedName>
</protein>
<reference evidence="1 2" key="1">
    <citation type="submission" date="2013-04" db="EMBL/GenBank/DDBJ databases">
        <title>Genome sequence of Chlamydia psittaci 10-1398/11.</title>
        <authorList>
            <person name="Huot-Creasy H."/>
            <person name="McCracken C.L."/>
            <person name="Humphries M."/>
            <person name="Sachse K."/>
            <person name="Laroucau K."/>
            <person name="Bavoil P."/>
            <person name="Myers G.S."/>
        </authorList>
    </citation>
    <scope>NUCLEOTIDE SEQUENCE [LARGE SCALE GENOMIC DNA]</scope>
    <source>
        <strain evidence="1 2">10_1398_11</strain>
    </source>
</reference>
<dbReference type="AlphaFoldDB" id="S7KFP6"/>
<comment type="caution">
    <text evidence="1">The sequence shown here is derived from an EMBL/GenBank/DDBJ whole genome shotgun (WGS) entry which is preliminary data.</text>
</comment>
<gene>
    <name evidence="1" type="ORF">CP10139811_1262</name>
</gene>
<name>S7KFP6_9CHLA</name>
<evidence type="ECO:0000313" key="1">
    <source>
        <dbReference type="EMBL" id="EPP35011.1"/>
    </source>
</evidence>
<evidence type="ECO:0000313" key="2">
    <source>
        <dbReference type="Proteomes" id="UP000016200"/>
    </source>
</evidence>
<dbReference type="HOGENOM" id="CLU_2872751_0_0_0"/>
<sequence length="64" mass="7666">MLKCVILEDKTLDIRLNGKFPKRKRVIFAYMVDLRRENARFSLKRGISKEKIYHFHLSGGFPKR</sequence>